<dbReference type="EMBL" id="LT906454">
    <property type="protein sequence ID" value="SNV39602.1"/>
    <property type="molecule type" value="Genomic_DNA"/>
</dbReference>
<dbReference type="Proteomes" id="UP000215144">
    <property type="component" value="Chromosome 1"/>
</dbReference>
<accession>A0A239WYU8</accession>
<evidence type="ECO:0000313" key="2">
    <source>
        <dbReference type="Proteomes" id="UP000215144"/>
    </source>
</evidence>
<name>A0A239WYU8_STRAI</name>
<proteinExistence type="predicted"/>
<protein>
    <submittedName>
        <fullName evidence="1">Uncharacterized protein</fullName>
    </submittedName>
</protein>
<gene>
    <name evidence="1" type="ORF">SAMEA4504048_01002</name>
</gene>
<organism evidence="1 2">
    <name type="scientific">Streptococcus acidominimus</name>
    <dbReference type="NCBI Taxonomy" id="1326"/>
    <lineage>
        <taxon>Bacteria</taxon>
        <taxon>Bacillati</taxon>
        <taxon>Bacillota</taxon>
        <taxon>Bacilli</taxon>
        <taxon>Lactobacillales</taxon>
        <taxon>Streptococcaceae</taxon>
        <taxon>Streptococcus</taxon>
    </lineage>
</organism>
<dbReference type="AlphaFoldDB" id="A0A239WYU8"/>
<evidence type="ECO:0000313" key="1">
    <source>
        <dbReference type="EMBL" id="SNV39602.1"/>
    </source>
</evidence>
<sequence>MESRQNKKPKHKEVEFEIHILWFRLKIKYSITR</sequence>
<dbReference type="KEGG" id="saco:SAME_01002"/>
<reference evidence="1 2" key="1">
    <citation type="submission" date="2017-06" db="EMBL/GenBank/DDBJ databases">
        <authorList>
            <consortium name="Pathogen Informatics"/>
        </authorList>
    </citation>
    <scope>NUCLEOTIDE SEQUENCE [LARGE SCALE GENOMIC DNA]</scope>
    <source>
        <strain evidence="1 2">NCTC11291</strain>
    </source>
</reference>